<evidence type="ECO:0000313" key="5">
    <source>
        <dbReference type="Proteomes" id="UP000266497"/>
    </source>
</evidence>
<protein>
    <submittedName>
        <fullName evidence="3">Polysaccharide pyruvyl transferase family protein</fullName>
    </submittedName>
</protein>
<dbReference type="EMBL" id="QSPP01000141">
    <property type="protein sequence ID" value="RGJ74151.1"/>
    <property type="molecule type" value="Genomic_DNA"/>
</dbReference>
<keyword evidence="3" id="KW-0808">Transferase</keyword>
<dbReference type="EMBL" id="QRUD01000012">
    <property type="protein sequence ID" value="RGR41826.1"/>
    <property type="molecule type" value="Genomic_DNA"/>
</dbReference>
<accession>A0A1H7GUI1</accession>
<dbReference type="InterPro" id="IPR007345">
    <property type="entry name" value="Polysacch_pyruvyl_Trfase"/>
</dbReference>
<evidence type="ECO:0000313" key="2">
    <source>
        <dbReference type="EMBL" id="RGJ74151.1"/>
    </source>
</evidence>
<organism evidence="3 5">
    <name type="scientific">Phocaeicola vulgatus</name>
    <name type="common">Bacteroides vulgatus</name>
    <dbReference type="NCBI Taxonomy" id="821"/>
    <lineage>
        <taxon>Bacteria</taxon>
        <taxon>Pseudomonadati</taxon>
        <taxon>Bacteroidota</taxon>
        <taxon>Bacteroidia</taxon>
        <taxon>Bacteroidales</taxon>
        <taxon>Bacteroidaceae</taxon>
        <taxon>Phocaeicola</taxon>
    </lineage>
</organism>
<dbReference type="Pfam" id="PF04230">
    <property type="entry name" value="PS_pyruv_trans"/>
    <property type="match status" value="1"/>
</dbReference>
<evidence type="ECO:0000313" key="3">
    <source>
        <dbReference type="EMBL" id="RGR41826.1"/>
    </source>
</evidence>
<dbReference type="AlphaFoldDB" id="A0A1H7GUI1"/>
<feature type="domain" description="Polysaccharide pyruvyl transferase" evidence="1">
    <location>
        <begin position="15"/>
        <end position="316"/>
    </location>
</feature>
<gene>
    <name evidence="3" type="ORF">DWY53_05500</name>
    <name evidence="2" type="ORF">DXD46_22215</name>
</gene>
<dbReference type="Proteomes" id="UP000266497">
    <property type="component" value="Unassembled WGS sequence"/>
</dbReference>
<sequence length="381" mass="44580">MVKKVGILTLPPIYNYGNILQIYALQYVINDMGYEAVLINRNPQRNRLSYIKNRISVFVADLLKLRKGYFYSDRNVKLVSLKTRKFIIENIKQTQLCKSNKELYEITKDFHAIIVGSDQVWRVSNDDDICIYFLDPKIFDRKILRISYAASFGVDRWLGNSVQTKKCINLLKNFAGISVREKSGVDICKKMFGIDAIQVIDPTLLLDCSVYKNILSGISVDKRISRKNIMCYILDNSSKKKLIIDEISRILQCEYYYFLPKQKSSLYDNVKMKNCMYPSVEEWIYSFYSSPFIITDSFHGCVFSIIFNKSFWVIANPQRGLSRITSLLTMFGLQDRLISSPKEIVLEKIRKEINWHKVNRIKEQLREKGREYLSQRINTTI</sequence>
<evidence type="ECO:0000313" key="4">
    <source>
        <dbReference type="Proteomes" id="UP000260640"/>
    </source>
</evidence>
<name>A0A1H7GUI1_PHOVU</name>
<reference evidence="4 5" key="1">
    <citation type="submission" date="2018-08" db="EMBL/GenBank/DDBJ databases">
        <title>A genome reference for cultivated species of the human gut microbiota.</title>
        <authorList>
            <person name="Zou Y."/>
            <person name="Xue W."/>
            <person name="Luo G."/>
        </authorList>
    </citation>
    <scope>NUCLEOTIDE SEQUENCE [LARGE SCALE GENOMIC DNA]</scope>
    <source>
        <strain evidence="3 5">AF25-30LB</strain>
        <strain evidence="2 4">TM05-16</strain>
    </source>
</reference>
<comment type="caution">
    <text evidence="3">The sequence shown here is derived from an EMBL/GenBank/DDBJ whole genome shotgun (WGS) entry which is preliminary data.</text>
</comment>
<dbReference type="Proteomes" id="UP000260640">
    <property type="component" value="Unassembled WGS sequence"/>
</dbReference>
<dbReference type="RefSeq" id="WP_074783251.1">
    <property type="nucleotide sequence ID" value="NZ_FOBA01000004.1"/>
</dbReference>
<evidence type="ECO:0000259" key="1">
    <source>
        <dbReference type="Pfam" id="PF04230"/>
    </source>
</evidence>
<proteinExistence type="predicted"/>
<dbReference type="GO" id="GO:0016740">
    <property type="term" value="F:transferase activity"/>
    <property type="evidence" value="ECO:0007669"/>
    <property type="project" value="UniProtKB-KW"/>
</dbReference>